<sequence>MRCRLCELLTDQQLNVNLLNLQHNHHITQQNGNVTASPNMIWLPPFRDMMLAYLLRAFRQEDSSKDADHPVYEMISVDVVVTGATEEVRERNGETTPVALCTWTKE</sequence>
<organism evidence="1">
    <name type="scientific">Timema cristinae</name>
    <name type="common">Walking stick</name>
    <dbReference type="NCBI Taxonomy" id="61476"/>
    <lineage>
        <taxon>Eukaryota</taxon>
        <taxon>Metazoa</taxon>
        <taxon>Ecdysozoa</taxon>
        <taxon>Arthropoda</taxon>
        <taxon>Hexapoda</taxon>
        <taxon>Insecta</taxon>
        <taxon>Pterygota</taxon>
        <taxon>Neoptera</taxon>
        <taxon>Polyneoptera</taxon>
        <taxon>Phasmatodea</taxon>
        <taxon>Timematodea</taxon>
        <taxon>Timematoidea</taxon>
        <taxon>Timematidae</taxon>
        <taxon>Timema</taxon>
    </lineage>
</organism>
<dbReference type="AlphaFoldDB" id="A0A7R9CTD6"/>
<evidence type="ECO:0000313" key="1">
    <source>
        <dbReference type="EMBL" id="CAD7401872.1"/>
    </source>
</evidence>
<name>A0A7R9CTD6_TIMCR</name>
<proteinExistence type="predicted"/>
<reference evidence="1" key="1">
    <citation type="submission" date="2020-11" db="EMBL/GenBank/DDBJ databases">
        <authorList>
            <person name="Tran Van P."/>
        </authorList>
    </citation>
    <scope>NUCLEOTIDE SEQUENCE</scope>
</reference>
<protein>
    <submittedName>
        <fullName evidence="1">Uncharacterized protein</fullName>
    </submittedName>
</protein>
<gene>
    <name evidence="1" type="ORF">TCEB3V08_LOCUS6223</name>
</gene>
<dbReference type="EMBL" id="OC318412">
    <property type="protein sequence ID" value="CAD7401872.1"/>
    <property type="molecule type" value="Genomic_DNA"/>
</dbReference>
<accession>A0A7R9CTD6</accession>